<sequence>MADESSTTGTGTGPTPASPARAVRVARTPPHRALAGVATLAGLTLGVSLAAVAVLRRGKPLHPRGVVVPARLTVRAGPVWLGTLGRRGTHEVLARFSRAVGLPAGWPDIQGLALRWPGRSGPNDLLLASTGTGPWSRYLLTVRRRPLGGALGSLMPFATVAGPVLLSAQPTGEPRHLDLRWATPRGRWHTFGDLVWQEVGTSDAPVRFDPVRHCPDGLATYPWADRARRYAYRWARAAGPL</sequence>
<feature type="region of interest" description="Disordered" evidence="1">
    <location>
        <begin position="1"/>
        <end position="23"/>
    </location>
</feature>
<evidence type="ECO:0008006" key="5">
    <source>
        <dbReference type="Google" id="ProtNLM"/>
    </source>
</evidence>
<dbReference type="EMBL" id="VJXR01000015">
    <property type="protein sequence ID" value="TRW45947.1"/>
    <property type="molecule type" value="Genomic_DNA"/>
</dbReference>
<evidence type="ECO:0000313" key="4">
    <source>
        <dbReference type="Proteomes" id="UP000318693"/>
    </source>
</evidence>
<dbReference type="SUPFAM" id="SSF56634">
    <property type="entry name" value="Heme-dependent catalase-like"/>
    <property type="match status" value="1"/>
</dbReference>
<name>A0A552WT70_9MICO</name>
<keyword evidence="4" id="KW-1185">Reference proteome</keyword>
<dbReference type="InterPro" id="IPR020835">
    <property type="entry name" value="Catalase_sf"/>
</dbReference>
<dbReference type="RefSeq" id="WP_143417860.1">
    <property type="nucleotide sequence ID" value="NZ_VJXR01000015.1"/>
</dbReference>
<feature type="transmembrane region" description="Helical" evidence="2">
    <location>
        <begin position="33"/>
        <end position="55"/>
    </location>
</feature>
<keyword evidence="2" id="KW-0812">Transmembrane</keyword>
<gene>
    <name evidence="3" type="ORF">FJ693_07240</name>
</gene>
<accession>A0A552WT70</accession>
<comment type="caution">
    <text evidence="3">The sequence shown here is derived from an EMBL/GenBank/DDBJ whole genome shotgun (WGS) entry which is preliminary data.</text>
</comment>
<organism evidence="3 4">
    <name type="scientific">Georgenia yuyongxinii</name>
    <dbReference type="NCBI Taxonomy" id="2589797"/>
    <lineage>
        <taxon>Bacteria</taxon>
        <taxon>Bacillati</taxon>
        <taxon>Actinomycetota</taxon>
        <taxon>Actinomycetes</taxon>
        <taxon>Micrococcales</taxon>
        <taxon>Bogoriellaceae</taxon>
        <taxon>Georgenia</taxon>
    </lineage>
</organism>
<reference evidence="3 4" key="1">
    <citation type="submission" date="2019-07" db="EMBL/GenBank/DDBJ databases">
        <title>Georgenia wutianyii sp. nov. and Georgenia *** sp. nov. isolated from plateau pika (Ochotona curzoniae) in the Qinghai-Tibet plateau of China.</title>
        <authorList>
            <person name="Tian Z."/>
        </authorList>
    </citation>
    <scope>NUCLEOTIDE SEQUENCE [LARGE SCALE GENOMIC DNA]</scope>
    <source>
        <strain evidence="3 4">Z446</strain>
    </source>
</reference>
<keyword evidence="2" id="KW-1133">Transmembrane helix</keyword>
<protein>
    <recommendedName>
        <fullName evidence="5">Phosphodiesterase</fullName>
    </recommendedName>
</protein>
<evidence type="ECO:0000313" key="3">
    <source>
        <dbReference type="EMBL" id="TRW45947.1"/>
    </source>
</evidence>
<dbReference type="GO" id="GO:0020037">
    <property type="term" value="F:heme binding"/>
    <property type="evidence" value="ECO:0007669"/>
    <property type="project" value="InterPro"/>
</dbReference>
<evidence type="ECO:0000256" key="2">
    <source>
        <dbReference type="SAM" id="Phobius"/>
    </source>
</evidence>
<dbReference type="AlphaFoldDB" id="A0A552WT70"/>
<evidence type="ECO:0000256" key="1">
    <source>
        <dbReference type="SAM" id="MobiDB-lite"/>
    </source>
</evidence>
<dbReference type="Proteomes" id="UP000318693">
    <property type="component" value="Unassembled WGS sequence"/>
</dbReference>
<proteinExistence type="predicted"/>
<keyword evidence="2" id="KW-0472">Membrane</keyword>